<dbReference type="GO" id="GO:0009103">
    <property type="term" value="P:lipopolysaccharide biosynthetic process"/>
    <property type="evidence" value="ECO:0007669"/>
    <property type="project" value="TreeGrafter"/>
</dbReference>
<name>A0A4Q2RIV0_9HYPH</name>
<dbReference type="InterPro" id="IPR028098">
    <property type="entry name" value="Glyco_trans_4-like_N"/>
</dbReference>
<protein>
    <submittedName>
        <fullName evidence="4">Glycosyltransferase family 1 protein</fullName>
    </submittedName>
</protein>
<sequence length="358" mass="38097">MAGATDDGFAINGRFFGQPTTGVQRYAREVVGAIDGLLSAAGRHGTVLAPHGGDIPAMRAIAVRRAGPSGGHLWEQAVLPSRWRGPLLNLCNTAPVVRSHQVVCMHDANVFRMPESYGRSFRALYRTLQPLLARRSSRIATVSRDAARQLASHLPIRAEDVAVLPNGHEHALRWNAAAATVFDGRPQERPFVLLLGSRARHKNAGLILGLAGALDDLGLDLLVAGGGAGIFAADRLGDGPNVRWLGKVSDDDLALLFSRALCLAFPSFTEGFGLPILEAMALGCPVISSDRASMPEVCGDAALMAAPDDPAAWLAHVAALASSESLRDELRVRGRHQAALFSWTATARGYLDLFEAAR</sequence>
<feature type="domain" description="Glycosyltransferase subfamily 4-like N-terminal" evidence="3">
    <location>
        <begin position="102"/>
        <end position="168"/>
    </location>
</feature>
<gene>
    <name evidence="4" type="ORF">D3272_00060</name>
</gene>
<organism evidence="4 5">
    <name type="scientific">Lichenibacterium ramalinae</name>
    <dbReference type="NCBI Taxonomy" id="2316527"/>
    <lineage>
        <taxon>Bacteria</taxon>
        <taxon>Pseudomonadati</taxon>
        <taxon>Pseudomonadota</taxon>
        <taxon>Alphaproteobacteria</taxon>
        <taxon>Hyphomicrobiales</taxon>
        <taxon>Lichenihabitantaceae</taxon>
        <taxon>Lichenibacterium</taxon>
    </lineage>
</organism>
<feature type="domain" description="Glycosyl transferase family 1" evidence="2">
    <location>
        <begin position="185"/>
        <end position="336"/>
    </location>
</feature>
<dbReference type="Pfam" id="PF00534">
    <property type="entry name" value="Glycos_transf_1"/>
    <property type="match status" value="1"/>
</dbReference>
<keyword evidence="1 4" id="KW-0808">Transferase</keyword>
<proteinExistence type="predicted"/>
<dbReference type="OrthoDB" id="9801609at2"/>
<dbReference type="SUPFAM" id="SSF53756">
    <property type="entry name" value="UDP-Glycosyltransferase/glycogen phosphorylase"/>
    <property type="match status" value="1"/>
</dbReference>
<evidence type="ECO:0000259" key="2">
    <source>
        <dbReference type="Pfam" id="PF00534"/>
    </source>
</evidence>
<evidence type="ECO:0000313" key="4">
    <source>
        <dbReference type="EMBL" id="RYB07954.1"/>
    </source>
</evidence>
<accession>A0A4Q2RIV0</accession>
<dbReference type="PANTHER" id="PTHR46401">
    <property type="entry name" value="GLYCOSYLTRANSFERASE WBBK-RELATED"/>
    <property type="match status" value="1"/>
</dbReference>
<comment type="caution">
    <text evidence="4">The sequence shown here is derived from an EMBL/GenBank/DDBJ whole genome shotgun (WGS) entry which is preliminary data.</text>
</comment>
<dbReference type="Gene3D" id="3.40.50.2000">
    <property type="entry name" value="Glycogen Phosphorylase B"/>
    <property type="match status" value="2"/>
</dbReference>
<evidence type="ECO:0000256" key="1">
    <source>
        <dbReference type="ARBA" id="ARBA00022679"/>
    </source>
</evidence>
<dbReference type="InterPro" id="IPR001296">
    <property type="entry name" value="Glyco_trans_1"/>
</dbReference>
<dbReference type="Pfam" id="PF13439">
    <property type="entry name" value="Glyco_transf_4"/>
    <property type="match status" value="1"/>
</dbReference>
<reference evidence="4 5" key="1">
    <citation type="submission" date="2018-09" db="EMBL/GenBank/DDBJ databases">
        <authorList>
            <person name="Grouzdev D.S."/>
            <person name="Krutkina M.S."/>
        </authorList>
    </citation>
    <scope>NUCLEOTIDE SEQUENCE [LARGE SCALE GENOMIC DNA]</scope>
    <source>
        <strain evidence="4 5">RmlP001</strain>
    </source>
</reference>
<evidence type="ECO:0000259" key="3">
    <source>
        <dbReference type="Pfam" id="PF13439"/>
    </source>
</evidence>
<dbReference type="GO" id="GO:0016757">
    <property type="term" value="F:glycosyltransferase activity"/>
    <property type="evidence" value="ECO:0007669"/>
    <property type="project" value="InterPro"/>
</dbReference>
<dbReference type="AlphaFoldDB" id="A0A4Q2RIV0"/>
<dbReference type="EMBL" id="QYBC01000001">
    <property type="protein sequence ID" value="RYB07954.1"/>
    <property type="molecule type" value="Genomic_DNA"/>
</dbReference>
<dbReference type="Proteomes" id="UP000289411">
    <property type="component" value="Unassembled WGS sequence"/>
</dbReference>
<dbReference type="PANTHER" id="PTHR46401:SF2">
    <property type="entry name" value="GLYCOSYLTRANSFERASE WBBK-RELATED"/>
    <property type="match status" value="1"/>
</dbReference>
<evidence type="ECO:0000313" key="5">
    <source>
        <dbReference type="Proteomes" id="UP000289411"/>
    </source>
</evidence>
<reference evidence="4 5" key="2">
    <citation type="submission" date="2019-02" db="EMBL/GenBank/DDBJ databases">
        <title>'Lichenibacterium ramalinii' gen. nov. sp. nov., 'Lichenibacterium minor' gen. nov. sp. nov.</title>
        <authorList>
            <person name="Pankratov T."/>
        </authorList>
    </citation>
    <scope>NUCLEOTIDE SEQUENCE [LARGE SCALE GENOMIC DNA]</scope>
    <source>
        <strain evidence="4 5">RmlP001</strain>
    </source>
</reference>
<dbReference type="CDD" id="cd03809">
    <property type="entry name" value="GT4_MtfB-like"/>
    <property type="match status" value="1"/>
</dbReference>
<keyword evidence="5" id="KW-1185">Reference proteome</keyword>